<reference evidence="4 5" key="1">
    <citation type="journal article" date="2019" name="Proc. Natl. Acad. Sci. U.S.A.">
        <title>Regulatory changes in pterin and carotenoid genes underlie balanced color polymorphisms in the wall lizard.</title>
        <authorList>
            <person name="Andrade P."/>
            <person name="Pinho C."/>
            <person name="Perez I de Lanuza G."/>
            <person name="Afonso S."/>
            <person name="Brejcha J."/>
            <person name="Rubin C.J."/>
            <person name="Wallerman O."/>
            <person name="Pereira P."/>
            <person name="Sabatino S.J."/>
            <person name="Bellati A."/>
            <person name="Pellitteri-Rosa D."/>
            <person name="Bosakova Z."/>
            <person name="Bunikis I."/>
            <person name="Carretero M.A."/>
            <person name="Feiner N."/>
            <person name="Marsik P."/>
            <person name="Pauperio F."/>
            <person name="Salvi D."/>
            <person name="Soler L."/>
            <person name="While G.M."/>
            <person name="Uller T."/>
            <person name="Font E."/>
            <person name="Andersson L."/>
            <person name="Carneiro M."/>
        </authorList>
    </citation>
    <scope>NUCLEOTIDE SEQUENCE</scope>
</reference>
<dbReference type="Pfam" id="PF13637">
    <property type="entry name" value="Ank_4"/>
    <property type="match status" value="1"/>
</dbReference>
<dbReference type="AlphaFoldDB" id="A0A670I203"/>
<feature type="repeat" description="ANK" evidence="3">
    <location>
        <begin position="108"/>
        <end position="140"/>
    </location>
</feature>
<dbReference type="InterPro" id="IPR050776">
    <property type="entry name" value="Ank_Repeat/CDKN_Inhibitor"/>
</dbReference>
<feature type="repeat" description="ANK" evidence="3">
    <location>
        <begin position="73"/>
        <end position="105"/>
    </location>
</feature>
<evidence type="ECO:0000313" key="4">
    <source>
        <dbReference type="Ensembl" id="ENSPMRP00000005869.1"/>
    </source>
</evidence>
<dbReference type="Pfam" id="PF12796">
    <property type="entry name" value="Ank_2"/>
    <property type="match status" value="1"/>
</dbReference>
<dbReference type="Ensembl" id="ENSPMRT00000006243.1">
    <property type="protein sequence ID" value="ENSPMRP00000005869.1"/>
    <property type="gene ID" value="ENSPMRG00000003952.1"/>
</dbReference>
<dbReference type="PROSITE" id="PS50088">
    <property type="entry name" value="ANK_REPEAT"/>
    <property type="match status" value="3"/>
</dbReference>
<accession>A0A670I203</accession>
<dbReference type="InterPro" id="IPR036770">
    <property type="entry name" value="Ankyrin_rpt-contain_sf"/>
</dbReference>
<dbReference type="SUPFAM" id="SSF48403">
    <property type="entry name" value="Ankyrin repeat"/>
    <property type="match status" value="1"/>
</dbReference>
<dbReference type="PANTHER" id="PTHR24201">
    <property type="entry name" value="ANK_REP_REGION DOMAIN-CONTAINING PROTEIN"/>
    <property type="match status" value="1"/>
</dbReference>
<dbReference type="GeneTree" id="ENSGT00940000165489"/>
<feature type="repeat" description="ANK" evidence="3">
    <location>
        <begin position="40"/>
        <end position="72"/>
    </location>
</feature>
<organism evidence="4 5">
    <name type="scientific">Podarcis muralis</name>
    <name type="common">Wall lizard</name>
    <name type="synonym">Lacerta muralis</name>
    <dbReference type="NCBI Taxonomy" id="64176"/>
    <lineage>
        <taxon>Eukaryota</taxon>
        <taxon>Metazoa</taxon>
        <taxon>Chordata</taxon>
        <taxon>Craniata</taxon>
        <taxon>Vertebrata</taxon>
        <taxon>Euteleostomi</taxon>
        <taxon>Lepidosauria</taxon>
        <taxon>Squamata</taxon>
        <taxon>Bifurcata</taxon>
        <taxon>Unidentata</taxon>
        <taxon>Episquamata</taxon>
        <taxon>Laterata</taxon>
        <taxon>Lacertibaenia</taxon>
        <taxon>Lacertidae</taxon>
        <taxon>Podarcis</taxon>
    </lineage>
</organism>
<evidence type="ECO:0000256" key="1">
    <source>
        <dbReference type="ARBA" id="ARBA00022737"/>
    </source>
</evidence>
<dbReference type="SMART" id="SM00248">
    <property type="entry name" value="ANK"/>
    <property type="match status" value="5"/>
</dbReference>
<protein>
    <submittedName>
        <fullName evidence="4">Uncharacterized protein</fullName>
    </submittedName>
</protein>
<keyword evidence="5" id="KW-1185">Reference proteome</keyword>
<keyword evidence="2 3" id="KW-0040">ANK repeat</keyword>
<name>A0A670I203_PODMU</name>
<dbReference type="PANTHER" id="PTHR24201:SF2">
    <property type="entry name" value="ANKYRIN REPEAT DOMAIN-CONTAINING PROTEIN 42"/>
    <property type="match status" value="1"/>
</dbReference>
<dbReference type="Proteomes" id="UP000472272">
    <property type="component" value="Chromosome 6"/>
</dbReference>
<dbReference type="PROSITE" id="PS50297">
    <property type="entry name" value="ANK_REP_REGION"/>
    <property type="match status" value="3"/>
</dbReference>
<keyword evidence="1" id="KW-0677">Repeat</keyword>
<reference evidence="4" key="3">
    <citation type="submission" date="2025-09" db="UniProtKB">
        <authorList>
            <consortium name="Ensembl"/>
        </authorList>
    </citation>
    <scope>IDENTIFICATION</scope>
</reference>
<sequence>FEGCAKTDSVTKELLTPLHVASYKELLLNFNADSNATDKEKKTPLHLAAMGGHLNAVKALLAKKSRFGAKDMDGCTSMHYAAINGNVEILQALLAAGKNKNIDDKNIWRKTPLHLAAEHGHSDLIHFFLSNGSAINALDNNKDTPLHCACRAGHFNCVSTLVSWSQGGKANLQATNSLKKTPLQVHRGGMGPSSLLLLKPTHLPACNSMLPTGTRQSWKG</sequence>
<dbReference type="InterPro" id="IPR002110">
    <property type="entry name" value="Ankyrin_rpt"/>
</dbReference>
<proteinExistence type="predicted"/>
<evidence type="ECO:0000256" key="2">
    <source>
        <dbReference type="ARBA" id="ARBA00023043"/>
    </source>
</evidence>
<evidence type="ECO:0000313" key="5">
    <source>
        <dbReference type="Proteomes" id="UP000472272"/>
    </source>
</evidence>
<evidence type="ECO:0000256" key="3">
    <source>
        <dbReference type="PROSITE-ProRule" id="PRU00023"/>
    </source>
</evidence>
<reference evidence="4" key="2">
    <citation type="submission" date="2025-08" db="UniProtKB">
        <authorList>
            <consortium name="Ensembl"/>
        </authorList>
    </citation>
    <scope>IDENTIFICATION</scope>
</reference>
<dbReference type="Gene3D" id="1.25.40.20">
    <property type="entry name" value="Ankyrin repeat-containing domain"/>
    <property type="match status" value="2"/>
</dbReference>